<evidence type="ECO:0000256" key="5">
    <source>
        <dbReference type="ARBA" id="ARBA00022833"/>
    </source>
</evidence>
<feature type="binding site" evidence="8">
    <location>
        <position position="352"/>
    </location>
    <ligand>
        <name>Mg(2+)</name>
        <dbReference type="ChEBI" id="CHEBI:18420"/>
    </ligand>
</feature>
<reference evidence="12" key="1">
    <citation type="submission" date="2025-05" db="UniProtKB">
        <authorList>
            <consortium name="RefSeq"/>
        </authorList>
    </citation>
    <scope>NUCLEOTIDE SEQUENCE [LARGE SCALE GENOMIC DNA]</scope>
</reference>
<dbReference type="PRINTS" id="PR00113">
    <property type="entry name" value="ALKPHPHTASE"/>
</dbReference>
<feature type="binding site" evidence="8">
    <location>
        <position position="92"/>
    </location>
    <ligand>
        <name>Mg(2+)</name>
        <dbReference type="ChEBI" id="CHEBI:18420"/>
    </ligand>
</feature>
<keyword evidence="5 8" id="KW-0862">Zinc</keyword>
<dbReference type="KEGG" id="bdr:105226411"/>
<dbReference type="InterPro" id="IPR018299">
    <property type="entry name" value="Alkaline_phosphatase_AS"/>
</dbReference>
<dbReference type="FunCoup" id="A0A6I9UYM7">
    <property type="interactions" value="130"/>
</dbReference>
<feature type="binding site" evidence="8">
    <location>
        <position position="199"/>
    </location>
    <ligand>
        <name>Mg(2+)</name>
        <dbReference type="ChEBI" id="CHEBI:18420"/>
    </ligand>
</feature>
<proteinExistence type="inferred from homology"/>
<evidence type="ECO:0000313" key="12">
    <source>
        <dbReference type="Proteomes" id="UP001652620"/>
    </source>
</evidence>
<comment type="cofactor">
    <cofactor evidence="8">
        <name>Mg(2+)</name>
        <dbReference type="ChEBI" id="CHEBI:18420"/>
    </cofactor>
    <text evidence="8">Binds 1 Mg(2+) ion.</text>
</comment>
<feature type="binding site" evidence="8">
    <location>
        <position position="92"/>
    </location>
    <ligand>
        <name>Zn(2+)</name>
        <dbReference type="ChEBI" id="CHEBI:29105"/>
        <label>2</label>
    </ligand>
</feature>
<evidence type="ECO:0000256" key="8">
    <source>
        <dbReference type="PIRSR" id="PIRSR601952-2"/>
    </source>
</evidence>
<evidence type="ECO:0000256" key="1">
    <source>
        <dbReference type="ARBA" id="ARBA00005984"/>
    </source>
</evidence>
<feature type="binding site" evidence="8">
    <location>
        <position position="398"/>
    </location>
    <ligand>
        <name>Zn(2+)</name>
        <dbReference type="ChEBI" id="CHEBI:29105"/>
        <label>2</label>
    </ligand>
</feature>
<dbReference type="InterPro" id="IPR001952">
    <property type="entry name" value="Alkaline_phosphatase"/>
</dbReference>
<evidence type="ECO:0000256" key="7">
    <source>
        <dbReference type="PIRSR" id="PIRSR601952-1"/>
    </source>
</evidence>
<dbReference type="InParanoid" id="A0A6I9UYM7"/>
<sequence length="524" mass="57305">MSRLILSGIVCCLVLRTAYAIPACAQDDEDCRESHMHPDLLSERDRLTSQSRIAGEETTEYWLDQGKQFVKEKLHTPANQNIAKNIIMFLGDGMGITTHSAARTLLGGEEKSLYFETFPHTGLSRTFNVDKIVPDSASTATAYLCGVKAIGGTIGVSGHVDRTDCVGSANVTYHVNSIAKWAVDAGKSAGVVTTTRITHASPAGVYAHVAERDWENDSEVKGDCGTDTVVQDIAYQLIHGEVGSKLSVILGGGKREFIDSKLYAAGKRSDGRNLIEEYKQQSSRNAYVETLDELNSLNVTEVDRLLGLFQDNHLLYHLETNEQSNQPTLAELTRKSIEFLSRNDKGYFIFIEGGRIDHGHHDTYARLALDETLEFAKAIQLARELTNETDTLIVVTADHSHAMTYSGYADRGNDIFGSTTYTGKDGQPFMTLSYANGPSYETFFDVQQHARHDPTTLITGAIYDSFPSTIPLDSETHGGDDVAVFASGPWAHLFSGVYNQNTIPHMMAYASCVGSGLKACSTAN</sequence>
<evidence type="ECO:0000256" key="6">
    <source>
        <dbReference type="ARBA" id="ARBA00022842"/>
    </source>
</evidence>
<evidence type="ECO:0000256" key="3">
    <source>
        <dbReference type="ARBA" id="ARBA00022723"/>
    </source>
</evidence>
<keyword evidence="3 8" id="KW-0479">Metal-binding</keyword>
<dbReference type="GO" id="GO:0005886">
    <property type="term" value="C:plasma membrane"/>
    <property type="evidence" value="ECO:0007669"/>
    <property type="project" value="UniProtKB-SubCell"/>
</dbReference>
<feature type="binding site" evidence="8">
    <location>
        <position position="477"/>
    </location>
    <ligand>
        <name>Zn(2+)</name>
        <dbReference type="ChEBI" id="CHEBI:29105"/>
        <label>2</label>
    </ligand>
</feature>
<dbReference type="SMART" id="SM00098">
    <property type="entry name" value="alkPPc"/>
    <property type="match status" value="1"/>
</dbReference>
<evidence type="ECO:0000256" key="11">
    <source>
        <dbReference type="SAM" id="SignalP"/>
    </source>
</evidence>
<dbReference type="GO" id="GO:0004035">
    <property type="term" value="F:alkaline phosphatase activity"/>
    <property type="evidence" value="ECO:0007669"/>
    <property type="project" value="UniProtKB-EC"/>
</dbReference>
<feature type="binding site" evidence="8">
    <location>
        <position position="361"/>
    </location>
    <ligand>
        <name>Zn(2+)</name>
        <dbReference type="ChEBI" id="CHEBI:29105"/>
        <label>2</label>
    </ligand>
</feature>
<evidence type="ECO:0000256" key="4">
    <source>
        <dbReference type="ARBA" id="ARBA00022801"/>
    </source>
</evidence>
<dbReference type="SUPFAM" id="SSF53649">
    <property type="entry name" value="Alkaline phosphatase-like"/>
    <property type="match status" value="1"/>
</dbReference>
<keyword evidence="6 8" id="KW-0460">Magnesium</keyword>
<dbReference type="RefSeq" id="XP_011203574.2">
    <property type="nucleotide sequence ID" value="XM_011205272.3"/>
</dbReference>
<dbReference type="GO" id="GO:0098552">
    <property type="term" value="C:side of membrane"/>
    <property type="evidence" value="ECO:0007669"/>
    <property type="project" value="UniProtKB-KW"/>
</dbReference>
<feature type="binding site" evidence="8">
    <location>
        <position position="357"/>
    </location>
    <ligand>
        <name>Zn(2+)</name>
        <dbReference type="ChEBI" id="CHEBI:29105"/>
        <label>2</label>
    </ligand>
</feature>
<feature type="chain" id="PRO_5047079180" description="Alkaline phosphatase" evidence="11">
    <location>
        <begin position="21"/>
        <end position="524"/>
    </location>
</feature>
<evidence type="ECO:0000256" key="10">
    <source>
        <dbReference type="RuleBase" id="RU003947"/>
    </source>
</evidence>
<dbReference type="CDD" id="cd16012">
    <property type="entry name" value="ALP"/>
    <property type="match status" value="1"/>
</dbReference>
<dbReference type="GO" id="GO:0046872">
    <property type="term" value="F:metal ion binding"/>
    <property type="evidence" value="ECO:0007669"/>
    <property type="project" value="UniProtKB-KW"/>
</dbReference>
<dbReference type="InterPro" id="IPR017850">
    <property type="entry name" value="Alkaline_phosphatase_core_sf"/>
</dbReference>
<name>A0A6I9UYM7_BACDO</name>
<keyword evidence="11" id="KW-0732">Signal</keyword>
<dbReference type="OrthoDB" id="5818554at2759"/>
<dbReference type="AlphaFoldDB" id="A0A6I9UYM7"/>
<feature type="active site" description="Phosphoserine intermediate" evidence="7">
    <location>
        <position position="136"/>
    </location>
</feature>
<keyword evidence="4 10" id="KW-0378">Hydrolase</keyword>
<dbReference type="GeneID" id="105226411"/>
<gene>
    <name evidence="13" type="primary">LOC105226411</name>
</gene>
<keyword evidence="12" id="KW-1185">Reference proteome</keyword>
<organism evidence="12 13">
    <name type="scientific">Bactrocera dorsalis</name>
    <name type="common">Oriental fruit fly</name>
    <name type="synonym">Dacus dorsalis</name>
    <dbReference type="NCBI Taxonomy" id="27457"/>
    <lineage>
        <taxon>Eukaryota</taxon>
        <taxon>Metazoa</taxon>
        <taxon>Ecdysozoa</taxon>
        <taxon>Arthropoda</taxon>
        <taxon>Hexapoda</taxon>
        <taxon>Insecta</taxon>
        <taxon>Pterygota</taxon>
        <taxon>Neoptera</taxon>
        <taxon>Endopterygota</taxon>
        <taxon>Diptera</taxon>
        <taxon>Brachycera</taxon>
        <taxon>Muscomorpha</taxon>
        <taxon>Tephritoidea</taxon>
        <taxon>Tephritidae</taxon>
        <taxon>Bactrocera</taxon>
        <taxon>Bactrocera</taxon>
    </lineage>
</organism>
<comment type="similarity">
    <text evidence="1 9">Belongs to the alkaline phosphatase family.</text>
</comment>
<protein>
    <recommendedName>
        <fullName evidence="2 10">Alkaline phosphatase</fullName>
        <ecNumber evidence="2 10">3.1.3.1</ecNumber>
    </recommendedName>
</protein>
<dbReference type="PANTHER" id="PTHR11596">
    <property type="entry name" value="ALKALINE PHOSPHATASE"/>
    <property type="match status" value="1"/>
</dbReference>
<dbReference type="PANTHER" id="PTHR11596:SF85">
    <property type="entry name" value="ALKALINE PHOSPHATASE-RELATED"/>
    <property type="match status" value="1"/>
</dbReference>
<dbReference type="Gene3D" id="3.40.720.10">
    <property type="entry name" value="Alkaline Phosphatase, subunit A"/>
    <property type="match status" value="1"/>
</dbReference>
<dbReference type="Pfam" id="PF00245">
    <property type="entry name" value="Alk_phosphatase"/>
    <property type="match status" value="1"/>
</dbReference>
<feature type="binding site" evidence="8">
    <location>
        <position position="201"/>
    </location>
    <ligand>
        <name>Mg(2+)</name>
        <dbReference type="ChEBI" id="CHEBI:18420"/>
    </ligand>
</feature>
<dbReference type="Proteomes" id="UP001652620">
    <property type="component" value="Chromosome 2"/>
</dbReference>
<dbReference type="EC" id="3.1.3.1" evidence="2 10"/>
<comment type="cofactor">
    <cofactor evidence="8">
        <name>Zn(2+)</name>
        <dbReference type="ChEBI" id="CHEBI:29105"/>
    </cofactor>
    <text evidence="8">Binds 2 Zn(2+) ions.</text>
</comment>
<evidence type="ECO:0000256" key="9">
    <source>
        <dbReference type="RuleBase" id="RU003946"/>
    </source>
</evidence>
<dbReference type="PROSITE" id="PS00123">
    <property type="entry name" value="ALKALINE_PHOSPHATASE"/>
    <property type="match status" value="1"/>
</dbReference>
<evidence type="ECO:0000256" key="2">
    <source>
        <dbReference type="ARBA" id="ARBA00012647"/>
    </source>
</evidence>
<reference evidence="13" key="2">
    <citation type="submission" date="2025-08" db="UniProtKB">
        <authorList>
            <consortium name="RefSeq"/>
        </authorList>
    </citation>
    <scope>IDENTIFICATION</scope>
    <source>
        <tissue evidence="13">Adult</tissue>
    </source>
</reference>
<evidence type="ECO:0000313" key="13">
    <source>
        <dbReference type="RefSeq" id="XP_011203574.2"/>
    </source>
</evidence>
<comment type="catalytic activity">
    <reaction evidence="10">
        <text>a phosphate monoester + H2O = an alcohol + phosphate</text>
        <dbReference type="Rhea" id="RHEA:15017"/>
        <dbReference type="ChEBI" id="CHEBI:15377"/>
        <dbReference type="ChEBI" id="CHEBI:30879"/>
        <dbReference type="ChEBI" id="CHEBI:43474"/>
        <dbReference type="ChEBI" id="CHEBI:67140"/>
        <dbReference type="EC" id="3.1.3.1"/>
    </reaction>
</comment>
<accession>A0A6I9UYM7</accession>
<feature type="binding site" evidence="8">
    <location>
        <position position="399"/>
    </location>
    <ligand>
        <name>Zn(2+)</name>
        <dbReference type="ChEBI" id="CHEBI:29105"/>
        <label>2</label>
    </ligand>
</feature>
<feature type="signal peptide" evidence="11">
    <location>
        <begin position="1"/>
        <end position="20"/>
    </location>
</feature>